<dbReference type="EMBL" id="GL945490">
    <property type="protein sequence ID" value="EGN93987.1"/>
    <property type="molecule type" value="Genomic_DNA"/>
</dbReference>
<reference evidence="2" key="1">
    <citation type="journal article" date="2011" name="Science">
        <title>The plant cell wall-decomposing machinery underlies the functional diversity of forest fungi.</title>
        <authorList>
            <person name="Eastwood D.C."/>
            <person name="Floudas D."/>
            <person name="Binder M."/>
            <person name="Majcherczyk A."/>
            <person name="Schneider P."/>
            <person name="Aerts A."/>
            <person name="Asiegbu F.O."/>
            <person name="Baker S.E."/>
            <person name="Barry K."/>
            <person name="Bendiksby M."/>
            <person name="Blumentritt M."/>
            <person name="Coutinho P.M."/>
            <person name="Cullen D."/>
            <person name="de Vries R.P."/>
            <person name="Gathman A."/>
            <person name="Goodell B."/>
            <person name="Henrissat B."/>
            <person name="Ihrmark K."/>
            <person name="Kauserud H."/>
            <person name="Kohler A."/>
            <person name="LaButti K."/>
            <person name="Lapidus A."/>
            <person name="Lavin J.L."/>
            <person name="Lee Y.-H."/>
            <person name="Lindquist E."/>
            <person name="Lilly W."/>
            <person name="Lucas S."/>
            <person name="Morin E."/>
            <person name="Murat C."/>
            <person name="Oguiza J.A."/>
            <person name="Park J."/>
            <person name="Pisabarro A.G."/>
            <person name="Riley R."/>
            <person name="Rosling A."/>
            <person name="Salamov A."/>
            <person name="Schmidt O."/>
            <person name="Schmutz J."/>
            <person name="Skrede I."/>
            <person name="Stenlid J."/>
            <person name="Wiebenga A."/>
            <person name="Xie X."/>
            <person name="Kuees U."/>
            <person name="Hibbett D.S."/>
            <person name="Hoffmeister D."/>
            <person name="Hoegberg N."/>
            <person name="Martin F."/>
            <person name="Grigoriev I.V."/>
            <person name="Watkinson S.C."/>
        </authorList>
    </citation>
    <scope>NUCLEOTIDE SEQUENCE [LARGE SCALE GENOMIC DNA]</scope>
    <source>
        <strain evidence="2">strain S7.3</strain>
    </source>
</reference>
<dbReference type="Proteomes" id="UP000008063">
    <property type="component" value="Unassembled WGS sequence"/>
</dbReference>
<keyword evidence="2" id="KW-1185">Reference proteome</keyword>
<proteinExistence type="predicted"/>
<gene>
    <name evidence="1" type="ORF">SERLA73DRAFT_189139</name>
</gene>
<sequence length="86" mass="9826">MTRLVIVALSSSFEFPRCQMSYCNNSAPSGACCGRSSVTLLVVLLYAASQGYTTQRTYYDRSCTFSPYNQYQYCPNIYVRTSYIFF</sequence>
<dbReference type="InParanoid" id="F8QCX2"/>
<organism evidence="2">
    <name type="scientific">Serpula lacrymans var. lacrymans (strain S7.3)</name>
    <name type="common">Dry rot fungus</name>
    <dbReference type="NCBI Taxonomy" id="936435"/>
    <lineage>
        <taxon>Eukaryota</taxon>
        <taxon>Fungi</taxon>
        <taxon>Dikarya</taxon>
        <taxon>Basidiomycota</taxon>
        <taxon>Agaricomycotina</taxon>
        <taxon>Agaricomycetes</taxon>
        <taxon>Agaricomycetidae</taxon>
        <taxon>Boletales</taxon>
        <taxon>Coniophorineae</taxon>
        <taxon>Serpulaceae</taxon>
        <taxon>Serpula</taxon>
    </lineage>
</organism>
<evidence type="ECO:0000313" key="1">
    <source>
        <dbReference type="EMBL" id="EGN93987.1"/>
    </source>
</evidence>
<protein>
    <submittedName>
        <fullName evidence="1">Uncharacterized protein</fullName>
    </submittedName>
</protein>
<evidence type="ECO:0000313" key="2">
    <source>
        <dbReference type="Proteomes" id="UP000008063"/>
    </source>
</evidence>
<name>F8QCX2_SERL3</name>
<dbReference type="AlphaFoldDB" id="F8QCX2"/>
<dbReference type="HOGENOM" id="CLU_191680_0_0_1"/>
<accession>F8QCX2</accession>